<dbReference type="OrthoDB" id="3180714at2759"/>
<evidence type="ECO:0000259" key="1">
    <source>
        <dbReference type="PROSITE" id="PS51747"/>
    </source>
</evidence>
<name>A0A0B1T397_OESDE</name>
<keyword evidence="3" id="KW-1185">Reference proteome</keyword>
<proteinExistence type="predicted"/>
<feature type="domain" description="CMP/dCMP-type deaminase" evidence="1">
    <location>
        <begin position="62"/>
        <end position="189"/>
    </location>
</feature>
<dbReference type="EMBL" id="KN551613">
    <property type="protein sequence ID" value="KHJ92038.1"/>
    <property type="molecule type" value="Genomic_DNA"/>
</dbReference>
<dbReference type="InterPro" id="IPR016193">
    <property type="entry name" value="Cytidine_deaminase-like"/>
</dbReference>
<protein>
    <submittedName>
        <fullName evidence="2">Cytidine and deoxycytidylate deaminase zinc-binding region</fullName>
    </submittedName>
</protein>
<dbReference type="Pfam" id="PF00383">
    <property type="entry name" value="dCMP_cyt_deam_1"/>
    <property type="match status" value="1"/>
</dbReference>
<feature type="non-terminal residue" evidence="2">
    <location>
        <position position="1"/>
    </location>
</feature>
<dbReference type="AlphaFoldDB" id="A0A0B1T397"/>
<sequence>DISAELLQSLKEFGIDEKDFGGLSFLQVAKVAATKPATRRQFDWAKQYWPTSFHPDKELESLLDDTFFTEQQKQRVFRWCERAIQTGNSLVVQDDKELASGSKSDRLLGHPIMTMVQNLAKCQRREGDYLATGCDVFLKDEPCAMCAMALVHCRAARVFFCRNTENGVLAQGKWQLHLEPTINHHYRVFHVDLMTQDEGPAVCGT</sequence>
<evidence type="ECO:0000313" key="2">
    <source>
        <dbReference type="EMBL" id="KHJ92038.1"/>
    </source>
</evidence>
<dbReference type="Proteomes" id="UP000053660">
    <property type="component" value="Unassembled WGS sequence"/>
</dbReference>
<gene>
    <name evidence="2" type="ORF">OESDEN_08086</name>
</gene>
<evidence type="ECO:0000313" key="3">
    <source>
        <dbReference type="Proteomes" id="UP000053660"/>
    </source>
</evidence>
<dbReference type="PROSITE" id="PS51747">
    <property type="entry name" value="CYT_DCMP_DEAMINASES_2"/>
    <property type="match status" value="1"/>
</dbReference>
<dbReference type="Gene3D" id="3.40.140.10">
    <property type="entry name" value="Cytidine Deaminase, domain 2"/>
    <property type="match status" value="1"/>
</dbReference>
<accession>A0A0B1T397</accession>
<organism evidence="2 3">
    <name type="scientific">Oesophagostomum dentatum</name>
    <name type="common">Nodular worm</name>
    <dbReference type="NCBI Taxonomy" id="61180"/>
    <lineage>
        <taxon>Eukaryota</taxon>
        <taxon>Metazoa</taxon>
        <taxon>Ecdysozoa</taxon>
        <taxon>Nematoda</taxon>
        <taxon>Chromadorea</taxon>
        <taxon>Rhabditida</taxon>
        <taxon>Rhabditina</taxon>
        <taxon>Rhabditomorpha</taxon>
        <taxon>Strongyloidea</taxon>
        <taxon>Strongylidae</taxon>
        <taxon>Oesophagostomum</taxon>
    </lineage>
</organism>
<dbReference type="GO" id="GO:0003824">
    <property type="term" value="F:catalytic activity"/>
    <property type="evidence" value="ECO:0007669"/>
    <property type="project" value="InterPro"/>
</dbReference>
<dbReference type="SUPFAM" id="SSF53927">
    <property type="entry name" value="Cytidine deaminase-like"/>
    <property type="match status" value="1"/>
</dbReference>
<reference evidence="2 3" key="1">
    <citation type="submission" date="2014-03" db="EMBL/GenBank/DDBJ databases">
        <title>Draft genome of the hookworm Oesophagostomum dentatum.</title>
        <authorList>
            <person name="Mitreva M."/>
        </authorList>
    </citation>
    <scope>NUCLEOTIDE SEQUENCE [LARGE SCALE GENOMIC DNA]</scope>
    <source>
        <strain evidence="2 3">OD-Hann</strain>
    </source>
</reference>
<dbReference type="InterPro" id="IPR002125">
    <property type="entry name" value="CMP_dCMP_dom"/>
</dbReference>